<protein>
    <submittedName>
        <fullName evidence="4">VanW family protein</fullName>
    </submittedName>
</protein>
<keyword evidence="2" id="KW-0812">Transmembrane</keyword>
<dbReference type="KEGG" id="pdx:Psed_6602"/>
<keyword evidence="2" id="KW-1133">Transmembrane helix</keyword>
<organism evidence="4 5">
    <name type="scientific">Pseudonocardia dioxanivorans (strain ATCC 55486 / DSM 44775 / JCM 13855 / CB1190)</name>
    <dbReference type="NCBI Taxonomy" id="675635"/>
    <lineage>
        <taxon>Bacteria</taxon>
        <taxon>Bacillati</taxon>
        <taxon>Actinomycetota</taxon>
        <taxon>Actinomycetes</taxon>
        <taxon>Pseudonocardiales</taxon>
        <taxon>Pseudonocardiaceae</taxon>
        <taxon>Pseudonocardia</taxon>
    </lineage>
</organism>
<feature type="compositionally biased region" description="Low complexity" evidence="1">
    <location>
        <begin position="177"/>
        <end position="193"/>
    </location>
</feature>
<dbReference type="eggNOG" id="COG2720">
    <property type="taxonomic scope" value="Bacteria"/>
</dbReference>
<name>F4CWJ8_PSEUX</name>
<feature type="domain" description="YoaR-like putative peptidoglycan binding" evidence="3">
    <location>
        <begin position="507"/>
        <end position="576"/>
    </location>
</feature>
<proteinExistence type="predicted"/>
<feature type="compositionally biased region" description="Low complexity" evidence="1">
    <location>
        <begin position="201"/>
        <end position="226"/>
    </location>
</feature>
<dbReference type="HOGENOM" id="CLU_011572_0_0_11"/>
<dbReference type="EMBL" id="CP002593">
    <property type="protein sequence ID" value="AEA28690.1"/>
    <property type="molecule type" value="Genomic_DNA"/>
</dbReference>
<dbReference type="InterPro" id="IPR022029">
    <property type="entry name" value="YoaR-like_PG-bd"/>
</dbReference>
<evidence type="ECO:0000259" key="3">
    <source>
        <dbReference type="Pfam" id="PF12229"/>
    </source>
</evidence>
<sequence>MSATTGAATVEPVPAEPAAGPGSADAAAAPASARPVTPGTAPAEPAAAGRAPVGPAATAPASARPTSVEPAAGDPAAAGSGAAAPGTAPATADKAAATGGRAAADRSAGAGSGEPWFRTDGEATTVLPAVTRIATAGSAAAATSSPAVNRPVAAAASVDPATVRIRAAADRPTQVIPATAPASPPATQNRPSIPGSPSPARPAGAADAPTVVAAAAAAGPTPEPTGGTAGGPGTDSPPPASPNGQDGDGPNGPDGGDGSPTRRRRRRPLLVAAAVVGLLAVLYVLDLVLGSGTMPRGVSVAGQHVGGLSHEEAEAQLRATIEPRASQAVDVTAGDVRTRIDAAAAGLGVDWGATIERAGVQPLNPVTRITSFFTDRDFDVVSSADDRAIAAALEGLAPLVDKEPTEGTVRFDGLEPVPVMPEDGHRLDVAAAVPVVETQWARGGPIELPLAVLHPTTTADDVRQVVDSVARPAVSAPVTVTGEGAQGTLEPADIAKALTFRADGAATPRLVPELNPDVVSDALAPQLASTEKPGRDATLDVSGPTPVVVPSQDGRGIDYPATLKAMVPVLTTSAPRQVAAVYGDEPAKVTTEDIEKLGIAGEISTFTTGGFAADSGRNIKRAAEQIDGTIVKPGETFSLNKATNPRNAANGYVEAGIIEDGHPARGVGGGVSQVATTLYNAAYFAGMVDVAHKEHSFYIGRYPVAREATVFDDVIDLRFRNDGPTGVLIKTIWTPSSLTVKIFGTKRYEVTSTTGPRTNEVPPSPVTIPAGQPCSPSQGAPGFTASDTRTLRNIQTGEVRTEKRTVHYNPSPIVICGG</sequence>
<dbReference type="InterPro" id="IPR052913">
    <property type="entry name" value="Glycopeptide_resist_protein"/>
</dbReference>
<feature type="compositionally biased region" description="Low complexity" evidence="1">
    <location>
        <begin position="136"/>
        <end position="147"/>
    </location>
</feature>
<dbReference type="PANTHER" id="PTHR35788">
    <property type="entry name" value="EXPORTED PROTEIN-RELATED"/>
    <property type="match status" value="1"/>
</dbReference>
<dbReference type="Proteomes" id="UP000007809">
    <property type="component" value="Chromosome"/>
</dbReference>
<dbReference type="AlphaFoldDB" id="F4CWJ8"/>
<feature type="transmembrane region" description="Helical" evidence="2">
    <location>
        <begin position="269"/>
        <end position="289"/>
    </location>
</feature>
<dbReference type="PANTHER" id="PTHR35788:SF1">
    <property type="entry name" value="EXPORTED PROTEIN"/>
    <property type="match status" value="1"/>
</dbReference>
<feature type="region of interest" description="Disordered" evidence="1">
    <location>
        <begin position="1"/>
        <end position="123"/>
    </location>
</feature>
<gene>
    <name evidence="4" type="ordered locus">Psed_6602</name>
</gene>
<reference evidence="4 5" key="1">
    <citation type="journal article" date="2011" name="J. Bacteriol.">
        <title>Genome sequence of the 1,4-dioxane-degrading Pseudonocardia dioxanivorans strain CB1190.</title>
        <authorList>
            <person name="Sales C.M."/>
            <person name="Mahendra S."/>
            <person name="Grostern A."/>
            <person name="Parales R.E."/>
            <person name="Goodwin L.A."/>
            <person name="Woyke T."/>
            <person name="Nolan M."/>
            <person name="Lapidus A."/>
            <person name="Chertkov O."/>
            <person name="Ovchinnikova G."/>
            <person name="Sczyrba A."/>
            <person name="Alvarez-Cohen L."/>
        </authorList>
    </citation>
    <scope>NUCLEOTIDE SEQUENCE [LARGE SCALE GENOMIC DNA]</scope>
    <source>
        <strain evidence="5">ATCC 55486 / DSM 44775 / JCM 13855 / CB1190</strain>
    </source>
</reference>
<accession>F4CWJ8</accession>
<feature type="compositionally biased region" description="Low complexity" evidence="1">
    <location>
        <begin position="7"/>
        <end position="109"/>
    </location>
</feature>
<evidence type="ECO:0000256" key="2">
    <source>
        <dbReference type="SAM" id="Phobius"/>
    </source>
</evidence>
<feature type="compositionally biased region" description="Gly residues" evidence="1">
    <location>
        <begin position="246"/>
        <end position="258"/>
    </location>
</feature>
<keyword evidence="5" id="KW-1185">Reference proteome</keyword>
<dbReference type="Pfam" id="PF12229">
    <property type="entry name" value="PG_binding_4"/>
    <property type="match status" value="1"/>
</dbReference>
<evidence type="ECO:0000313" key="4">
    <source>
        <dbReference type="EMBL" id="AEA28690.1"/>
    </source>
</evidence>
<evidence type="ECO:0000313" key="5">
    <source>
        <dbReference type="Proteomes" id="UP000007809"/>
    </source>
</evidence>
<dbReference type="STRING" id="675635.Psed_6602"/>
<keyword evidence="2" id="KW-0472">Membrane</keyword>
<dbReference type="RefSeq" id="WP_013678572.1">
    <property type="nucleotide sequence ID" value="NC_015312.1"/>
</dbReference>
<feature type="region of interest" description="Disordered" evidence="1">
    <location>
        <begin position="136"/>
        <end position="264"/>
    </location>
</feature>
<dbReference type="Pfam" id="PF04294">
    <property type="entry name" value="VanW"/>
    <property type="match status" value="1"/>
</dbReference>
<dbReference type="InterPro" id="IPR007391">
    <property type="entry name" value="Vancomycin_resist_VanW"/>
</dbReference>
<evidence type="ECO:0000256" key="1">
    <source>
        <dbReference type="SAM" id="MobiDB-lite"/>
    </source>
</evidence>